<dbReference type="EMBL" id="DSPX01000006">
    <property type="protein sequence ID" value="HGF99253.1"/>
    <property type="molecule type" value="Genomic_DNA"/>
</dbReference>
<dbReference type="Pfam" id="PF26619">
    <property type="entry name" value="CcmS"/>
    <property type="match status" value="1"/>
</dbReference>
<evidence type="ECO:0000313" key="2">
    <source>
        <dbReference type="EMBL" id="HGF99253.1"/>
    </source>
</evidence>
<proteinExistence type="predicted"/>
<sequence length="143" mass="16318">MAMNISEVKGKQEPWRQQLAEFAKANQQELAALDWGLRQERQNQEEILGIDMEPVPRFVCCSQEAIERLNSQVNNLLQEVVGVVHNKNPEKEVTIIGIGPGQIKLIQFVPEPPPPMCFEQVGADVDTLLDRLEQRLREYVERG</sequence>
<name>A0A7C3VE69_9CYAN</name>
<comment type="caution">
    <text evidence="2">The sequence shown here is derived from an EMBL/GenBank/DDBJ whole genome shotgun (WGS) entry which is preliminary data.</text>
</comment>
<protein>
    <recommendedName>
        <fullName evidence="1">Chaperone protein CcmS domain-containing protein</fullName>
    </recommendedName>
</protein>
<feature type="domain" description="Chaperone protein CcmS" evidence="1">
    <location>
        <begin position="7"/>
        <end position="139"/>
    </location>
</feature>
<gene>
    <name evidence="2" type="ORF">ENR15_00890</name>
</gene>
<accession>A0A7C3VE69</accession>
<dbReference type="InterPro" id="IPR058587">
    <property type="entry name" value="CcmS"/>
</dbReference>
<evidence type="ECO:0000259" key="1">
    <source>
        <dbReference type="Pfam" id="PF26619"/>
    </source>
</evidence>
<dbReference type="AlphaFoldDB" id="A0A7C3VE69"/>
<reference evidence="2" key="1">
    <citation type="journal article" date="2020" name="mSystems">
        <title>Genome- and Community-Level Interaction Insights into Carbon Utilization and Element Cycling Functions of Hydrothermarchaeota in Hydrothermal Sediment.</title>
        <authorList>
            <person name="Zhou Z."/>
            <person name="Liu Y."/>
            <person name="Xu W."/>
            <person name="Pan J."/>
            <person name="Luo Z.H."/>
            <person name="Li M."/>
        </authorList>
    </citation>
    <scope>NUCLEOTIDE SEQUENCE [LARGE SCALE GENOMIC DNA]</scope>
    <source>
        <strain evidence="2">SpSt-374</strain>
    </source>
</reference>
<organism evidence="2">
    <name type="scientific">Planktothricoides sp. SpSt-374</name>
    <dbReference type="NCBI Taxonomy" id="2282167"/>
    <lineage>
        <taxon>Bacteria</taxon>
        <taxon>Bacillati</taxon>
        <taxon>Cyanobacteriota</taxon>
        <taxon>Cyanophyceae</taxon>
        <taxon>Oscillatoriophycideae</taxon>
        <taxon>Oscillatoriales</taxon>
        <taxon>Oscillatoriaceae</taxon>
        <taxon>Planktothricoides</taxon>
    </lineage>
</organism>